<organism evidence="2 3">
    <name type="scientific">Nannochloropsis gaditana</name>
    <dbReference type="NCBI Taxonomy" id="72520"/>
    <lineage>
        <taxon>Eukaryota</taxon>
        <taxon>Sar</taxon>
        <taxon>Stramenopiles</taxon>
        <taxon>Ochrophyta</taxon>
        <taxon>Eustigmatophyceae</taxon>
        <taxon>Eustigmatales</taxon>
        <taxon>Monodopsidaceae</taxon>
        <taxon>Nannochloropsis</taxon>
    </lineage>
</organism>
<reference evidence="2 3" key="1">
    <citation type="journal article" date="2014" name="Mol. Plant">
        <title>Chromosome Scale Genome Assembly and Transcriptome Profiling of Nannochloropsis gaditana in Nitrogen Depletion.</title>
        <authorList>
            <person name="Corteggiani Carpinelli E."/>
            <person name="Telatin A."/>
            <person name="Vitulo N."/>
            <person name="Forcato C."/>
            <person name="D'Angelo M."/>
            <person name="Schiavon R."/>
            <person name="Vezzi A."/>
            <person name="Giacometti G.M."/>
            <person name="Morosinotto T."/>
            <person name="Valle G."/>
        </authorList>
    </citation>
    <scope>NUCLEOTIDE SEQUENCE [LARGE SCALE GENOMIC DNA]</scope>
    <source>
        <strain evidence="2 3">B-31</strain>
    </source>
</reference>
<dbReference type="Proteomes" id="UP000019335">
    <property type="component" value="Unassembled WGS sequence"/>
</dbReference>
<evidence type="ECO:0000313" key="3">
    <source>
        <dbReference type="Proteomes" id="UP000019335"/>
    </source>
</evidence>
<proteinExistence type="predicted"/>
<gene>
    <name evidence="2" type="ORF">Naga_103321g1</name>
</gene>
<evidence type="ECO:0000313" key="2">
    <source>
        <dbReference type="EMBL" id="EWM20748.1"/>
    </source>
</evidence>
<keyword evidence="3" id="KW-1185">Reference proteome</keyword>
<dbReference type="AlphaFoldDB" id="W7TB48"/>
<accession>W7TB48</accession>
<feature type="region of interest" description="Disordered" evidence="1">
    <location>
        <begin position="18"/>
        <end position="43"/>
    </location>
</feature>
<dbReference type="EMBL" id="AZIL01002833">
    <property type="protein sequence ID" value="EWM20748.1"/>
    <property type="molecule type" value="Genomic_DNA"/>
</dbReference>
<protein>
    <submittedName>
        <fullName evidence="2">Uncharacterized protein</fullName>
    </submittedName>
</protein>
<name>W7TB48_9STRA</name>
<sequence length="89" mass="10028">MDADTSVYEAENTVVYQRLPDRGRQGHSQRRLPQDYLGRSAGAARRPIECVSKHPSCTFLRCAEGRQQHQFRPSVDLPPAFWGGTVGAW</sequence>
<comment type="caution">
    <text evidence="2">The sequence shown here is derived from an EMBL/GenBank/DDBJ whole genome shotgun (WGS) entry which is preliminary data.</text>
</comment>
<evidence type="ECO:0000256" key="1">
    <source>
        <dbReference type="SAM" id="MobiDB-lite"/>
    </source>
</evidence>